<feature type="transmembrane region" description="Helical" evidence="7">
    <location>
        <begin position="100"/>
        <end position="124"/>
    </location>
</feature>
<dbReference type="PANTHER" id="PTHR14948">
    <property type="entry name" value="NG5"/>
    <property type="match status" value="1"/>
</dbReference>
<proteinExistence type="inferred from homology"/>
<dbReference type="Proteomes" id="UP000694923">
    <property type="component" value="Unplaced"/>
</dbReference>
<evidence type="ECO:0000313" key="8">
    <source>
        <dbReference type="Proteomes" id="UP000694923"/>
    </source>
</evidence>
<reference evidence="9" key="1">
    <citation type="submission" date="2025-08" db="UniProtKB">
        <authorList>
            <consortium name="RefSeq"/>
        </authorList>
    </citation>
    <scope>IDENTIFICATION</scope>
</reference>
<evidence type="ECO:0000256" key="2">
    <source>
        <dbReference type="ARBA" id="ARBA00006843"/>
    </source>
</evidence>
<dbReference type="RefSeq" id="XP_008579156.1">
    <property type="nucleotide sequence ID" value="XM_008580934.1"/>
</dbReference>
<dbReference type="GeneID" id="103597136"/>
<organism evidence="8 9">
    <name type="scientific">Galeopterus variegatus</name>
    <name type="common">Malayan flying lemur</name>
    <name type="synonym">Cynocephalus variegatus</name>
    <dbReference type="NCBI Taxonomy" id="482537"/>
    <lineage>
        <taxon>Eukaryota</taxon>
        <taxon>Metazoa</taxon>
        <taxon>Chordata</taxon>
        <taxon>Craniata</taxon>
        <taxon>Vertebrata</taxon>
        <taxon>Euteleostomi</taxon>
        <taxon>Mammalia</taxon>
        <taxon>Eutheria</taxon>
        <taxon>Euarchontoglires</taxon>
        <taxon>Dermoptera</taxon>
        <taxon>Cynocephalidae</taxon>
        <taxon>Galeopterus</taxon>
    </lineage>
</organism>
<evidence type="ECO:0000256" key="5">
    <source>
        <dbReference type="ARBA" id="ARBA00023136"/>
    </source>
</evidence>
<dbReference type="InterPro" id="IPR007593">
    <property type="entry name" value="CD225/Dispanin_fam"/>
</dbReference>
<evidence type="ECO:0000256" key="7">
    <source>
        <dbReference type="SAM" id="Phobius"/>
    </source>
</evidence>
<dbReference type="Pfam" id="PF04505">
    <property type="entry name" value="CD225"/>
    <property type="match status" value="1"/>
</dbReference>
<keyword evidence="3 7" id="KW-0812">Transmembrane</keyword>
<feature type="transmembrane region" description="Helical" evidence="7">
    <location>
        <begin position="144"/>
        <end position="166"/>
    </location>
</feature>
<comment type="similarity">
    <text evidence="2">Belongs to the CD225/Dispanin family.</text>
</comment>
<keyword evidence="4 7" id="KW-1133">Transmembrane helix</keyword>
<sequence>MQPQFPPAQEPSSASHLDLPEMEKLLTKVKDKDDKTLNLSKSLSGALDLEQNGHSLPFKVISEGRRESPLARSPSRASSRRASSTATTSFAQDQEVPKDYLILAIATCFCPVWPLNLIPLIFSIMSRSSVQQGDLDGARRLGRLARLLSITFIIMGTVIIIVAVTVNFTGQCSLPSAAYLRCGLCTNQELLELNQAKGLSSRLAMASLKVWGGWASPGSPRGIEGVPELEESGGLGASLASRVVPGIAGRVTEPPLEMLGPTSYQVTPGGIHKTGPL</sequence>
<evidence type="ECO:0000256" key="4">
    <source>
        <dbReference type="ARBA" id="ARBA00022989"/>
    </source>
</evidence>
<feature type="region of interest" description="Disordered" evidence="6">
    <location>
        <begin position="1"/>
        <end position="21"/>
    </location>
</feature>
<dbReference type="PANTHER" id="PTHR14948:SF1">
    <property type="entry name" value="TRAFFICKING REGULATOR OF GLUT4 1"/>
    <property type="match status" value="1"/>
</dbReference>
<gene>
    <name evidence="9" type="primary">LOC103597136</name>
</gene>
<keyword evidence="8" id="KW-1185">Reference proteome</keyword>
<protein>
    <submittedName>
        <fullName evidence="9">Tumor suppressor candidate 5 homolog</fullName>
    </submittedName>
</protein>
<feature type="compositionally biased region" description="Low complexity" evidence="6">
    <location>
        <begin position="70"/>
        <end position="89"/>
    </location>
</feature>
<accession>A0ABM0REW5</accession>
<evidence type="ECO:0000256" key="1">
    <source>
        <dbReference type="ARBA" id="ARBA00004370"/>
    </source>
</evidence>
<comment type="subcellular location">
    <subcellularLocation>
        <location evidence="1">Membrane</location>
    </subcellularLocation>
</comment>
<dbReference type="InterPro" id="IPR051423">
    <property type="entry name" value="CD225/Dispanin"/>
</dbReference>
<name>A0ABM0REW5_GALVR</name>
<keyword evidence="5 7" id="KW-0472">Membrane</keyword>
<evidence type="ECO:0000313" key="9">
    <source>
        <dbReference type="RefSeq" id="XP_008579156.1"/>
    </source>
</evidence>
<evidence type="ECO:0000256" key="3">
    <source>
        <dbReference type="ARBA" id="ARBA00022692"/>
    </source>
</evidence>
<feature type="region of interest" description="Disordered" evidence="6">
    <location>
        <begin position="65"/>
        <end position="90"/>
    </location>
</feature>
<evidence type="ECO:0000256" key="6">
    <source>
        <dbReference type="SAM" id="MobiDB-lite"/>
    </source>
</evidence>